<gene>
    <name evidence="2" type="ordered locus">Cpin_2603</name>
</gene>
<evidence type="ECO:0000313" key="3">
    <source>
        <dbReference type="Proteomes" id="UP000002215"/>
    </source>
</evidence>
<dbReference type="KEGG" id="cpi:Cpin_2603"/>
<feature type="transmembrane region" description="Helical" evidence="1">
    <location>
        <begin position="85"/>
        <end position="104"/>
    </location>
</feature>
<feature type="transmembrane region" description="Helical" evidence="1">
    <location>
        <begin position="116"/>
        <end position="136"/>
    </location>
</feature>
<dbReference type="AlphaFoldDB" id="A0A979G3P4"/>
<reference evidence="3" key="1">
    <citation type="submission" date="2009-08" db="EMBL/GenBank/DDBJ databases">
        <title>The complete genome of Chitinophaga pinensis DSM 2588.</title>
        <authorList>
            <consortium name="US DOE Joint Genome Institute (JGI-PGF)"/>
            <person name="Lucas S."/>
            <person name="Copeland A."/>
            <person name="Lapidus A."/>
            <person name="Glavina del Rio T."/>
            <person name="Dalin E."/>
            <person name="Tice H."/>
            <person name="Bruce D."/>
            <person name="Goodwin L."/>
            <person name="Pitluck S."/>
            <person name="Kyrpides N."/>
            <person name="Mavromatis K."/>
            <person name="Ivanova N."/>
            <person name="Mikhailova N."/>
            <person name="Sims D."/>
            <person name="Meinche L."/>
            <person name="Brettin T."/>
            <person name="Detter J.C."/>
            <person name="Han C."/>
            <person name="Larimer F."/>
            <person name="Land M."/>
            <person name="Hauser L."/>
            <person name="Markowitz V."/>
            <person name="Cheng J.-F."/>
            <person name="Hugenholtz P."/>
            <person name="Woyke T."/>
            <person name="Wu D."/>
            <person name="Spring S."/>
            <person name="Klenk H.-P."/>
            <person name="Eisen J.A."/>
        </authorList>
    </citation>
    <scope>NUCLEOTIDE SEQUENCE [LARGE SCALE GENOMIC DNA]</scope>
    <source>
        <strain evidence="3">ATCC 43595 / DSM 2588 / LMG 13176 / NBRC 15968 / NCIMB 11800 / UQM 2034</strain>
    </source>
</reference>
<organism evidence="2 3">
    <name type="scientific">Chitinophaga pinensis (strain ATCC 43595 / DSM 2588 / LMG 13176 / NBRC 15968 / NCIMB 11800 / UQM 2034)</name>
    <dbReference type="NCBI Taxonomy" id="485918"/>
    <lineage>
        <taxon>Bacteria</taxon>
        <taxon>Pseudomonadati</taxon>
        <taxon>Bacteroidota</taxon>
        <taxon>Chitinophagia</taxon>
        <taxon>Chitinophagales</taxon>
        <taxon>Chitinophagaceae</taxon>
        <taxon>Chitinophaga</taxon>
    </lineage>
</organism>
<reference evidence="2 3" key="2">
    <citation type="journal article" date="2010" name="Stand. Genomic Sci.">
        <title>Complete genome sequence of Chitinophaga pinensis type strain (UQM 2034).</title>
        <authorList>
            <person name="Glavina Del Rio T."/>
            <person name="Abt B."/>
            <person name="Spring S."/>
            <person name="Lapidus A."/>
            <person name="Nolan M."/>
            <person name="Tice H."/>
            <person name="Copeland A."/>
            <person name="Cheng J.F."/>
            <person name="Chen F."/>
            <person name="Bruce D."/>
            <person name="Goodwin L."/>
            <person name="Pitluck S."/>
            <person name="Ivanova N."/>
            <person name="Mavromatis K."/>
            <person name="Mikhailova N."/>
            <person name="Pati A."/>
            <person name="Chen A."/>
            <person name="Palaniappan K."/>
            <person name="Land M."/>
            <person name="Hauser L."/>
            <person name="Chang Y.J."/>
            <person name="Jeffries C.D."/>
            <person name="Chain P."/>
            <person name="Saunders E."/>
            <person name="Detter J.C."/>
            <person name="Brettin T."/>
            <person name="Rohde M."/>
            <person name="Goker M."/>
            <person name="Bristow J."/>
            <person name="Eisen J.A."/>
            <person name="Markowitz V."/>
            <person name="Hugenholtz P."/>
            <person name="Kyrpides N.C."/>
            <person name="Klenk H.P."/>
            <person name="Lucas S."/>
        </authorList>
    </citation>
    <scope>NUCLEOTIDE SEQUENCE [LARGE SCALE GENOMIC DNA]</scope>
    <source>
        <strain evidence="3">ATCC 43595 / DSM 2588 / LMG 13176 / NBRC 15968 / NCIMB 11800 / UQM 2034</strain>
    </source>
</reference>
<protein>
    <submittedName>
        <fullName evidence="2">Uncharacterized protein</fullName>
    </submittedName>
</protein>
<evidence type="ECO:0000256" key="1">
    <source>
        <dbReference type="SAM" id="Phobius"/>
    </source>
</evidence>
<keyword evidence="1" id="KW-1133">Transmembrane helix</keyword>
<name>A0A979G3P4_CHIPD</name>
<keyword evidence="1" id="KW-0812">Transmembrane</keyword>
<feature type="transmembrane region" description="Helical" evidence="1">
    <location>
        <begin position="46"/>
        <end position="64"/>
    </location>
</feature>
<proteinExistence type="predicted"/>
<sequence>MAFRGFLPYIGIVVCFGIIYWLTMMIPNNVLYLGFKSSLLEADRKTIYQGWIFTYGLSFSLLLLNVAELLSSKEDRYWLRIGKSLLTIIFTYAAGAVVFLLMNTEEYNMYLYARDIPAGVYCCVALAITTGLLLVLQLISTRLRARAGAAFLEEYLPSWLRFDR</sequence>
<keyword evidence="1" id="KW-0472">Membrane</keyword>
<feature type="transmembrane region" description="Helical" evidence="1">
    <location>
        <begin position="7"/>
        <end position="26"/>
    </location>
</feature>
<dbReference type="EMBL" id="CP001699">
    <property type="protein sequence ID" value="ACU60086.1"/>
    <property type="molecule type" value="Genomic_DNA"/>
</dbReference>
<dbReference type="Proteomes" id="UP000002215">
    <property type="component" value="Chromosome"/>
</dbReference>
<accession>A0A979G3P4</accession>
<evidence type="ECO:0000313" key="2">
    <source>
        <dbReference type="EMBL" id="ACU60086.1"/>
    </source>
</evidence>